<evidence type="ECO:0000256" key="8">
    <source>
        <dbReference type="ARBA" id="ARBA00049929"/>
    </source>
</evidence>
<dbReference type="HAMAP" id="MF_00140_A">
    <property type="entry name" value="Trp_tRNA_synth_A"/>
    <property type="match status" value="1"/>
</dbReference>
<reference evidence="12 14" key="2">
    <citation type="journal article" date="2019" name="Nat. Microbiol.">
        <title>Wide diversity of methane and short-chain alkane metabolisms in uncultured archaea.</title>
        <authorList>
            <person name="Borrel G."/>
            <person name="Adam P.S."/>
            <person name="McKay L.J."/>
            <person name="Chen L.X."/>
            <person name="Sierra-Garcia I.N."/>
            <person name="Sieber C.M."/>
            <person name="Letourneur Q."/>
            <person name="Ghozlane A."/>
            <person name="Andersen G.L."/>
            <person name="Li W.J."/>
            <person name="Hallam S.J."/>
            <person name="Muyzer G."/>
            <person name="de Oliveira V.M."/>
            <person name="Inskeep W.P."/>
            <person name="Banfield J.F."/>
            <person name="Gribaldo S."/>
        </authorList>
    </citation>
    <scope>NUCLEOTIDE SEQUENCE [LARGE SCALE GENOMIC DNA]</scope>
    <source>
        <strain evidence="12">NM4</strain>
    </source>
</reference>
<dbReference type="Gene3D" id="3.40.50.620">
    <property type="entry name" value="HUPs"/>
    <property type="match status" value="1"/>
</dbReference>
<dbReference type="GO" id="GO:0006436">
    <property type="term" value="P:tryptophanyl-tRNA aminoacylation"/>
    <property type="evidence" value="ECO:0007669"/>
    <property type="project" value="UniProtKB-UniRule"/>
</dbReference>
<keyword evidence="4 9" id="KW-0547">Nucleotide-binding</keyword>
<keyword evidence="13" id="KW-1185">Reference proteome</keyword>
<dbReference type="Pfam" id="PF00579">
    <property type="entry name" value="tRNA-synt_1b"/>
    <property type="match status" value="1"/>
</dbReference>
<comment type="function">
    <text evidence="9">Catalyzes the attachment of tryptophan to tRNA(Trp).</text>
</comment>
<dbReference type="InterPro" id="IPR001412">
    <property type="entry name" value="aa-tRNA-synth_I_CS"/>
</dbReference>
<dbReference type="OrthoDB" id="371821at2157"/>
<keyword evidence="2 9" id="KW-0963">Cytoplasm</keyword>
<evidence type="ECO:0000256" key="10">
    <source>
        <dbReference type="RuleBase" id="RU363036"/>
    </source>
</evidence>
<dbReference type="InterPro" id="IPR002305">
    <property type="entry name" value="aa-tRNA-synth_Ic"/>
</dbReference>
<sequence length="380" mass="44403">MVFGSVSPWEVTGPVDYDRLIEEFGTQRLDENLVKELESLAGESHYMLRRKIYYSHRDLDLVLKDFREGRGFFLYTGRGPSGPMHIGHMIPFHFTQWLQKRFKVNVYIQLTDDEKFLEEKRRLSLEETRRWSYENALDIIAVGFDPDRTFIFQDTEYIRNIYPAVLKVAKKVNLSTARAVFGFSLSTNIGLILFPAIQIVPTFFERKRCLIPAAIDQDPYWRVQRDIAESLGYKKAAAIHSKFIPPLTGFQGKMSSSAPESAIYLSDPPDVVRTKVMKYAFSGGQPTAELHRKLGGNPEIDVPFQWLYMFLEEDDSEVERIREEYRSGRMLTGELKEILIKKVNEYLEIHRQRREEAKELINTFKYDGKLAKEMWERVID</sequence>
<dbReference type="SUPFAM" id="SSF52374">
    <property type="entry name" value="Nucleotidylyl transferase"/>
    <property type="match status" value="1"/>
</dbReference>
<name>A0A429GNG3_9CREN</name>
<dbReference type="Gene3D" id="1.10.240.10">
    <property type="entry name" value="Tyrosyl-Transfer RNA Synthetase"/>
    <property type="match status" value="1"/>
</dbReference>
<comment type="similarity">
    <text evidence="1 9 10">Belongs to the class-I aminoacyl-tRNA synthetase family.</text>
</comment>
<dbReference type="PROSITE" id="PS00178">
    <property type="entry name" value="AA_TRNA_LIGASE_I"/>
    <property type="match status" value="1"/>
</dbReference>
<dbReference type="InterPro" id="IPR014729">
    <property type="entry name" value="Rossmann-like_a/b/a_fold"/>
</dbReference>
<dbReference type="RefSeq" id="WP_125671200.1">
    <property type="nucleotide sequence ID" value="NZ_RCOS01000076.1"/>
</dbReference>
<comment type="catalytic activity">
    <reaction evidence="8 9">
        <text>tRNA(Trp) + L-tryptophan + ATP = L-tryptophyl-tRNA(Trp) + AMP + diphosphate + H(+)</text>
        <dbReference type="Rhea" id="RHEA:24080"/>
        <dbReference type="Rhea" id="RHEA-COMP:9671"/>
        <dbReference type="Rhea" id="RHEA-COMP:9705"/>
        <dbReference type="ChEBI" id="CHEBI:15378"/>
        <dbReference type="ChEBI" id="CHEBI:30616"/>
        <dbReference type="ChEBI" id="CHEBI:33019"/>
        <dbReference type="ChEBI" id="CHEBI:57912"/>
        <dbReference type="ChEBI" id="CHEBI:78442"/>
        <dbReference type="ChEBI" id="CHEBI:78535"/>
        <dbReference type="ChEBI" id="CHEBI:456215"/>
        <dbReference type="EC" id="6.1.1.2"/>
    </reaction>
</comment>
<evidence type="ECO:0000256" key="9">
    <source>
        <dbReference type="HAMAP-Rule" id="MF_00140"/>
    </source>
</evidence>
<evidence type="ECO:0000313" key="11">
    <source>
        <dbReference type="EMBL" id="RSN75263.1"/>
    </source>
</evidence>
<dbReference type="NCBIfam" id="NF008927">
    <property type="entry name" value="PRK12285.1-4"/>
    <property type="match status" value="1"/>
</dbReference>
<dbReference type="NCBIfam" id="NF008924">
    <property type="entry name" value="PRK12285.1-1"/>
    <property type="match status" value="1"/>
</dbReference>
<dbReference type="FunFam" id="1.10.240.10:FF:000007">
    <property type="entry name" value="Tryptophan--tRNA ligase"/>
    <property type="match status" value="1"/>
</dbReference>
<dbReference type="InterPro" id="IPR002306">
    <property type="entry name" value="Trp-tRNA-ligase"/>
</dbReference>
<evidence type="ECO:0000256" key="7">
    <source>
        <dbReference type="ARBA" id="ARBA00023146"/>
    </source>
</evidence>
<dbReference type="PANTHER" id="PTHR10055:SF1">
    <property type="entry name" value="TRYPTOPHAN--TRNA LIGASE, CYTOPLASMIC"/>
    <property type="match status" value="1"/>
</dbReference>
<dbReference type="InterPro" id="IPR020653">
    <property type="entry name" value="Tryptophan-tRNA-ligase_arc"/>
</dbReference>
<keyword evidence="7 9" id="KW-0030">Aminoacyl-tRNA synthetase</keyword>
<organism evidence="11 13">
    <name type="scientific">Candidatus Methanodesulfokora washburnensis</name>
    <dbReference type="NCBI Taxonomy" id="2478471"/>
    <lineage>
        <taxon>Archaea</taxon>
        <taxon>Thermoproteota</taxon>
        <taxon>Candidatus Korarchaeia</taxon>
        <taxon>Candidatus Korarchaeia incertae sedis</taxon>
        <taxon>Candidatus Methanodesulfokora</taxon>
    </lineage>
</organism>
<comment type="caution">
    <text evidence="11">The sequence shown here is derived from an EMBL/GenBank/DDBJ whole genome shotgun (WGS) entry which is preliminary data.</text>
</comment>
<accession>A0A429GNG3</accession>
<dbReference type="EC" id="6.1.1.2" evidence="9"/>
<evidence type="ECO:0000256" key="5">
    <source>
        <dbReference type="ARBA" id="ARBA00022840"/>
    </source>
</evidence>
<dbReference type="GO" id="GO:0005737">
    <property type="term" value="C:cytoplasm"/>
    <property type="evidence" value="ECO:0007669"/>
    <property type="project" value="UniProtKB-SubCell"/>
</dbReference>
<keyword evidence="3 9" id="KW-0436">Ligase</keyword>
<dbReference type="Proteomes" id="UP000277582">
    <property type="component" value="Unassembled WGS sequence"/>
</dbReference>
<protein>
    <recommendedName>
        <fullName evidence="9">Tryptophan--tRNA ligase</fullName>
        <ecNumber evidence="9">6.1.1.2</ecNumber>
    </recommendedName>
    <alternativeName>
        <fullName evidence="9">Tryptophanyl-tRNA synthetase</fullName>
        <shortName evidence="9">TrpRS</shortName>
    </alternativeName>
</protein>
<evidence type="ECO:0000256" key="4">
    <source>
        <dbReference type="ARBA" id="ARBA00022741"/>
    </source>
</evidence>
<dbReference type="AlphaFoldDB" id="A0A429GNG3"/>
<dbReference type="NCBIfam" id="TIGR00233">
    <property type="entry name" value="trpS"/>
    <property type="match status" value="1"/>
</dbReference>
<evidence type="ECO:0000313" key="13">
    <source>
        <dbReference type="Proteomes" id="UP000277582"/>
    </source>
</evidence>
<evidence type="ECO:0000256" key="1">
    <source>
        <dbReference type="ARBA" id="ARBA00005594"/>
    </source>
</evidence>
<proteinExistence type="inferred from homology"/>
<evidence type="ECO:0000256" key="3">
    <source>
        <dbReference type="ARBA" id="ARBA00022598"/>
    </source>
</evidence>
<evidence type="ECO:0000313" key="12">
    <source>
        <dbReference type="EMBL" id="RZN60057.1"/>
    </source>
</evidence>
<evidence type="ECO:0000256" key="6">
    <source>
        <dbReference type="ARBA" id="ARBA00022917"/>
    </source>
</evidence>
<evidence type="ECO:0000256" key="2">
    <source>
        <dbReference type="ARBA" id="ARBA00022490"/>
    </source>
</evidence>
<dbReference type="CDD" id="cd00806">
    <property type="entry name" value="TrpRS_core"/>
    <property type="match status" value="1"/>
</dbReference>
<dbReference type="Proteomes" id="UP000316217">
    <property type="component" value="Unassembled WGS sequence"/>
</dbReference>
<dbReference type="EMBL" id="RCOS01000076">
    <property type="protein sequence ID" value="RSN75263.1"/>
    <property type="molecule type" value="Genomic_DNA"/>
</dbReference>
<feature type="short sequence motif" description="'KMSKS' region" evidence="9">
    <location>
        <begin position="253"/>
        <end position="257"/>
    </location>
</feature>
<keyword evidence="6 9" id="KW-0648">Protein biosynthesis</keyword>
<keyword evidence="5 9" id="KW-0067">ATP-binding</keyword>
<evidence type="ECO:0000313" key="14">
    <source>
        <dbReference type="Proteomes" id="UP000316217"/>
    </source>
</evidence>
<dbReference type="EMBL" id="RXII01000096">
    <property type="protein sequence ID" value="RZN60057.1"/>
    <property type="molecule type" value="Genomic_DNA"/>
</dbReference>
<gene>
    <name evidence="9" type="primary">trpS</name>
    <name evidence="11" type="ORF">D6D85_06425</name>
    <name evidence="12" type="ORF">EF810_06310</name>
</gene>
<reference evidence="11 13" key="1">
    <citation type="submission" date="2018-10" db="EMBL/GenBank/DDBJ databases">
        <title>Co-occurring genomic capacity for anaerobic methane metabolism and dissimilatory sulfite reduction discovered in the Korarchaeota.</title>
        <authorList>
            <person name="Mckay L.J."/>
            <person name="Dlakic M."/>
            <person name="Fields M.W."/>
            <person name="Delmont T.O."/>
            <person name="Eren A.M."/>
            <person name="Jay Z.J."/>
            <person name="Klingelsmith K.B."/>
            <person name="Rusch D.B."/>
            <person name="Inskeep W.P."/>
        </authorList>
    </citation>
    <scope>NUCLEOTIDE SEQUENCE [LARGE SCALE GENOMIC DNA]</scope>
    <source>
        <strain evidence="11 13">MDKW</strain>
    </source>
</reference>
<dbReference type="GO" id="GO:0004830">
    <property type="term" value="F:tryptophan-tRNA ligase activity"/>
    <property type="evidence" value="ECO:0007669"/>
    <property type="project" value="UniProtKB-UniRule"/>
</dbReference>
<feature type="short sequence motif" description="'HIGH' region" evidence="9">
    <location>
        <begin position="80"/>
        <end position="88"/>
    </location>
</feature>
<dbReference type="PRINTS" id="PR01039">
    <property type="entry name" value="TRNASYNTHTRP"/>
</dbReference>
<dbReference type="PANTHER" id="PTHR10055">
    <property type="entry name" value="TRYPTOPHANYL-TRNA SYNTHETASE"/>
    <property type="match status" value="1"/>
</dbReference>
<dbReference type="GO" id="GO:0005524">
    <property type="term" value="F:ATP binding"/>
    <property type="evidence" value="ECO:0007669"/>
    <property type="project" value="UniProtKB-UniRule"/>
</dbReference>
<comment type="subcellular location">
    <subcellularLocation>
        <location evidence="9">Cytoplasm</location>
    </subcellularLocation>
</comment>